<comment type="caution">
    <text evidence="2">The sequence shown here is derived from an EMBL/GenBank/DDBJ whole genome shotgun (WGS) entry which is preliminary data.</text>
</comment>
<reference evidence="2 3" key="1">
    <citation type="submission" date="2018-08" db="EMBL/GenBank/DDBJ databases">
        <title>A genome reference for cultivated species of the human gut microbiota.</title>
        <authorList>
            <person name="Zou Y."/>
            <person name="Xue W."/>
            <person name="Luo G."/>
        </authorList>
    </citation>
    <scope>NUCLEOTIDE SEQUENCE [LARGE SCALE GENOMIC DNA]</scope>
    <source>
        <strain evidence="2 3">AF36-16BH</strain>
    </source>
</reference>
<evidence type="ECO:0000313" key="3">
    <source>
        <dbReference type="Proteomes" id="UP000285013"/>
    </source>
</evidence>
<organism evidence="2 3">
    <name type="scientific">Bacteroides intestinalis</name>
    <dbReference type="NCBI Taxonomy" id="329854"/>
    <lineage>
        <taxon>Bacteria</taxon>
        <taxon>Pseudomonadati</taxon>
        <taxon>Bacteroidota</taxon>
        <taxon>Bacteroidia</taxon>
        <taxon>Bacteroidales</taxon>
        <taxon>Bacteroidaceae</taxon>
        <taxon>Bacteroides</taxon>
    </lineage>
</organism>
<evidence type="ECO:0000313" key="2">
    <source>
        <dbReference type="EMBL" id="RHL91272.1"/>
    </source>
</evidence>
<sequence length="96" mass="11095">MDGVITKQSEEYIRMMEMLKKCSKEIFAIQDLPVPVANEVYMTGEQVCAMLHISSRTLQKLRDEKGIAYTAIGGKFLYPLSKLQLLLEENYRSYVR</sequence>
<dbReference type="RefSeq" id="WP_032845411.1">
    <property type="nucleotide sequence ID" value="NZ_QRPE01000018.1"/>
</dbReference>
<keyword evidence="2" id="KW-0238">DNA-binding</keyword>
<dbReference type="PANTHER" id="PTHR34585:SF22">
    <property type="entry name" value="HELIX-TURN-HELIX DOMAIN-CONTAINING PROTEIN"/>
    <property type="match status" value="1"/>
</dbReference>
<dbReference type="InterPro" id="IPR009061">
    <property type="entry name" value="DNA-bd_dom_put_sf"/>
</dbReference>
<dbReference type="Pfam" id="PF12728">
    <property type="entry name" value="HTH_17"/>
    <property type="match status" value="1"/>
</dbReference>
<dbReference type="AlphaFoldDB" id="A0A415N6V8"/>
<protein>
    <submittedName>
        <fullName evidence="2">DNA-binding protein</fullName>
    </submittedName>
</protein>
<dbReference type="Proteomes" id="UP000285013">
    <property type="component" value="Unassembled WGS sequence"/>
</dbReference>
<proteinExistence type="predicted"/>
<dbReference type="EMBL" id="QRPE01000018">
    <property type="protein sequence ID" value="RHL91272.1"/>
    <property type="molecule type" value="Genomic_DNA"/>
</dbReference>
<feature type="domain" description="Helix-turn-helix" evidence="1">
    <location>
        <begin position="41"/>
        <end position="90"/>
    </location>
</feature>
<accession>A0A415N6V8</accession>
<dbReference type="InterPro" id="IPR041657">
    <property type="entry name" value="HTH_17"/>
</dbReference>
<gene>
    <name evidence="2" type="ORF">DWZ95_14450</name>
</gene>
<name>A0A415N6V8_9BACE</name>
<dbReference type="PANTHER" id="PTHR34585">
    <property type="match status" value="1"/>
</dbReference>
<dbReference type="SUPFAM" id="SSF46955">
    <property type="entry name" value="Putative DNA-binding domain"/>
    <property type="match status" value="1"/>
</dbReference>
<evidence type="ECO:0000259" key="1">
    <source>
        <dbReference type="Pfam" id="PF12728"/>
    </source>
</evidence>
<dbReference type="GO" id="GO:0003677">
    <property type="term" value="F:DNA binding"/>
    <property type="evidence" value="ECO:0007669"/>
    <property type="project" value="UniProtKB-KW"/>
</dbReference>